<evidence type="ECO:0000313" key="3">
    <source>
        <dbReference type="EMBL" id="CAH3196406.1"/>
    </source>
</evidence>
<feature type="non-terminal residue" evidence="3">
    <location>
        <position position="661"/>
    </location>
</feature>
<accession>A0ABN8T037</accession>
<dbReference type="InterPro" id="IPR000082">
    <property type="entry name" value="SEA_dom"/>
</dbReference>
<proteinExistence type="predicted"/>
<feature type="compositionally biased region" description="Low complexity" evidence="1">
    <location>
        <begin position="30"/>
        <end position="46"/>
    </location>
</feature>
<reference evidence="3 4" key="1">
    <citation type="submission" date="2022-05" db="EMBL/GenBank/DDBJ databases">
        <authorList>
            <consortium name="Genoscope - CEA"/>
            <person name="William W."/>
        </authorList>
    </citation>
    <scope>NUCLEOTIDE SEQUENCE [LARGE SCALE GENOMIC DNA]</scope>
</reference>
<evidence type="ECO:0000259" key="2">
    <source>
        <dbReference type="PROSITE" id="PS50024"/>
    </source>
</evidence>
<feature type="compositionally biased region" description="Polar residues" evidence="1">
    <location>
        <begin position="60"/>
        <end position="78"/>
    </location>
</feature>
<sequence>MTEGIHDEEKCNIIFTPSDYRQFHTSRNVKQSQKIKSKSPSFSSSISGVSSLSQTKIHSESSVASITTPRSGQRTITSPSLSTEIVSLRPVTSSKAKITQNSRLSASKSWSSSTHWPVTFSMSVVSRTAFSSKLQQPTSTQTVSVKSFETQLHPIPSQSHGVPHTKPISPPTRNLEKSFKRFGETITSNLGEKESKEFQDFAAEIKDNINNALMPHVVKTFLEANSVICQIKAFVQGDSNNTGKKKNRLKIKPSTNPSQSSGVSSTITISYTTQTPAVTLKGSDVIIMIIKRDYNSSLGDKEGKKFQDFATEVQEKVNNALKNLRGFHSLLVKKIIQANSVIYQLKIFVHRDSNIKGKMKTMFSINLTGVLTETFGTTQTSSHTTALTPSSPPSITKVDSVNSLTISTQTNPTKSQSVGVSLSSISEVGSQTSGTLPTSQSSPISPFLLFVASHTTQTLSQASTFTSVSLSVSLSSYIDSESVNPLAFLTQTTATKSQSIMVSLSSISAVGLPTSGTLTTPQSSPVSPSLSSAASHTTQTLSQASTFTSVSLSSFIDANSVSAFAFSTPTTATQSQSYAVSLSSILELGSPTSGALPTSQLSSVSPILRSVAADTMQTSWQATTTGPFETPTTKSMEKGAVFRVTVTIANEVYTEELADNT</sequence>
<evidence type="ECO:0000256" key="1">
    <source>
        <dbReference type="SAM" id="MobiDB-lite"/>
    </source>
</evidence>
<dbReference type="PROSITE" id="PS50024">
    <property type="entry name" value="SEA"/>
    <property type="match status" value="1"/>
</dbReference>
<name>A0ABN8T037_9CNID</name>
<feature type="region of interest" description="Disordered" evidence="1">
    <location>
        <begin position="58"/>
        <end position="78"/>
    </location>
</feature>
<organism evidence="3 4">
    <name type="scientific">Porites evermanni</name>
    <dbReference type="NCBI Taxonomy" id="104178"/>
    <lineage>
        <taxon>Eukaryota</taxon>
        <taxon>Metazoa</taxon>
        <taxon>Cnidaria</taxon>
        <taxon>Anthozoa</taxon>
        <taxon>Hexacorallia</taxon>
        <taxon>Scleractinia</taxon>
        <taxon>Fungiina</taxon>
        <taxon>Poritidae</taxon>
        <taxon>Porites</taxon>
    </lineage>
</organism>
<protein>
    <recommendedName>
        <fullName evidence="2">SEA domain-containing protein</fullName>
    </recommendedName>
</protein>
<feature type="domain" description="SEA" evidence="2">
    <location>
        <begin position="638"/>
        <end position="661"/>
    </location>
</feature>
<comment type="caution">
    <text evidence="3">The sequence shown here is derived from an EMBL/GenBank/DDBJ whole genome shotgun (WGS) entry which is preliminary data.</text>
</comment>
<feature type="region of interest" description="Disordered" evidence="1">
    <location>
        <begin position="242"/>
        <end position="264"/>
    </location>
</feature>
<dbReference type="Proteomes" id="UP001159427">
    <property type="component" value="Unassembled WGS sequence"/>
</dbReference>
<evidence type="ECO:0000313" key="4">
    <source>
        <dbReference type="Proteomes" id="UP001159427"/>
    </source>
</evidence>
<feature type="region of interest" description="Disordered" evidence="1">
    <location>
        <begin position="25"/>
        <end position="46"/>
    </location>
</feature>
<gene>
    <name evidence="3" type="ORF">PEVE_00032552</name>
</gene>
<feature type="region of interest" description="Disordered" evidence="1">
    <location>
        <begin position="153"/>
        <end position="175"/>
    </location>
</feature>
<dbReference type="EMBL" id="CALNXI010004752">
    <property type="protein sequence ID" value="CAH3196406.1"/>
    <property type="molecule type" value="Genomic_DNA"/>
</dbReference>
<keyword evidence="4" id="KW-1185">Reference proteome</keyword>